<dbReference type="OrthoDB" id="2830556at2759"/>
<dbReference type="Proteomes" id="UP000053424">
    <property type="component" value="Unassembled WGS sequence"/>
</dbReference>
<organism evidence="2 3">
    <name type="scientific">Hebeloma cylindrosporum</name>
    <dbReference type="NCBI Taxonomy" id="76867"/>
    <lineage>
        <taxon>Eukaryota</taxon>
        <taxon>Fungi</taxon>
        <taxon>Dikarya</taxon>
        <taxon>Basidiomycota</taxon>
        <taxon>Agaricomycotina</taxon>
        <taxon>Agaricomycetes</taxon>
        <taxon>Agaricomycetidae</taxon>
        <taxon>Agaricales</taxon>
        <taxon>Agaricineae</taxon>
        <taxon>Hymenogastraceae</taxon>
        <taxon>Hebeloma</taxon>
    </lineage>
</organism>
<dbReference type="HOGENOM" id="CLU_456381_0_0_1"/>
<dbReference type="Gene3D" id="1.20.1280.50">
    <property type="match status" value="1"/>
</dbReference>
<dbReference type="SUPFAM" id="SSF81383">
    <property type="entry name" value="F-box domain"/>
    <property type="match status" value="1"/>
</dbReference>
<accession>A0A0C3CS36</accession>
<keyword evidence="3" id="KW-1185">Reference proteome</keyword>
<protein>
    <recommendedName>
        <fullName evidence="1">F-box domain-containing protein</fullName>
    </recommendedName>
</protein>
<dbReference type="Pfam" id="PF12937">
    <property type="entry name" value="F-box-like"/>
    <property type="match status" value="1"/>
</dbReference>
<reference evidence="3" key="2">
    <citation type="submission" date="2015-01" db="EMBL/GenBank/DDBJ databases">
        <title>Evolutionary Origins and Diversification of the Mycorrhizal Mutualists.</title>
        <authorList>
            <consortium name="DOE Joint Genome Institute"/>
            <consortium name="Mycorrhizal Genomics Consortium"/>
            <person name="Kohler A."/>
            <person name="Kuo A."/>
            <person name="Nagy L.G."/>
            <person name="Floudas D."/>
            <person name="Copeland A."/>
            <person name="Barry K.W."/>
            <person name="Cichocki N."/>
            <person name="Veneault-Fourrey C."/>
            <person name="LaButti K."/>
            <person name="Lindquist E.A."/>
            <person name="Lipzen A."/>
            <person name="Lundell T."/>
            <person name="Morin E."/>
            <person name="Murat C."/>
            <person name="Riley R."/>
            <person name="Ohm R."/>
            <person name="Sun H."/>
            <person name="Tunlid A."/>
            <person name="Henrissat B."/>
            <person name="Grigoriev I.V."/>
            <person name="Hibbett D.S."/>
            <person name="Martin F."/>
        </authorList>
    </citation>
    <scope>NUCLEOTIDE SEQUENCE [LARGE SCALE GENOMIC DNA]</scope>
    <source>
        <strain evidence="3">h7</strain>
    </source>
</reference>
<evidence type="ECO:0000313" key="2">
    <source>
        <dbReference type="EMBL" id="KIM46894.1"/>
    </source>
</evidence>
<sequence length="598" mass="69160">MRQTRFFAKPTRRSPISRLPTELLDAIFAFYASECTEINPNKLGDPLEASRTVSHVSSRWRDVALNNPWLWNRITLIHWWKKEGRLEWIKYMIKRTRNAPLTLRIWVGHGWDEDWDQNMALILTSLLPRVEVFDLRLDSSYYPTENFRKALVSASAPLLESLKVAPYNFLSHEPIDPSRFEPIFPPAMPKLTRVQYELDWNYVPYSSLFNVTRFKMTASARHGNSLFTPLRCIQLLNSMPLLEELSLSINFTDLEPESLELDPDTLELRLAHLKYFYLDAVSSDCSLLLPWFIFNRGCVVDVRCTDSVIDGNHLLVRQVMSYYPSDTELDMAGKIFTINILHDAISLVVSSIYPSSEASDDQTLFRFTTVIRDDDESENSDDQEESRNHAMLAHLVRTAHFMGLTKCSELHLNVDVSFFVEDFMAPILGPLIRACKNIKTLVLKGTRNGFMRPWIFNSINNTGTTFDANIFRDIDEVHRMEGSGDGRDELARWDFKDLMNLVMAAAHPEFRILMLCGPPKVTLKTVRILHTEFDVSSRKARLRLAEFLAWRDRQIPVVDNLLWPVRSISKDTTTDSHLHEITMADMIHNYLKPTRVLI</sequence>
<gene>
    <name evidence="2" type="ORF">M413DRAFT_440464</name>
</gene>
<dbReference type="STRING" id="686832.A0A0C3CS36"/>
<feature type="domain" description="F-box" evidence="1">
    <location>
        <begin position="16"/>
        <end position="76"/>
    </location>
</feature>
<reference evidence="2 3" key="1">
    <citation type="submission" date="2014-04" db="EMBL/GenBank/DDBJ databases">
        <authorList>
            <consortium name="DOE Joint Genome Institute"/>
            <person name="Kuo A."/>
            <person name="Gay G."/>
            <person name="Dore J."/>
            <person name="Kohler A."/>
            <person name="Nagy L.G."/>
            <person name="Floudas D."/>
            <person name="Copeland A."/>
            <person name="Barry K.W."/>
            <person name="Cichocki N."/>
            <person name="Veneault-Fourrey C."/>
            <person name="LaButti K."/>
            <person name="Lindquist E.A."/>
            <person name="Lipzen A."/>
            <person name="Lundell T."/>
            <person name="Morin E."/>
            <person name="Murat C."/>
            <person name="Sun H."/>
            <person name="Tunlid A."/>
            <person name="Henrissat B."/>
            <person name="Grigoriev I.V."/>
            <person name="Hibbett D.S."/>
            <person name="Martin F."/>
            <person name="Nordberg H.P."/>
            <person name="Cantor M.N."/>
            <person name="Hua S.X."/>
        </authorList>
    </citation>
    <scope>NUCLEOTIDE SEQUENCE [LARGE SCALE GENOMIC DNA]</scope>
    <source>
        <strain evidence="3">h7</strain>
    </source>
</reference>
<proteinExistence type="predicted"/>
<evidence type="ECO:0000313" key="3">
    <source>
        <dbReference type="Proteomes" id="UP000053424"/>
    </source>
</evidence>
<dbReference type="EMBL" id="KN831770">
    <property type="protein sequence ID" value="KIM46894.1"/>
    <property type="molecule type" value="Genomic_DNA"/>
</dbReference>
<evidence type="ECO:0000259" key="1">
    <source>
        <dbReference type="Pfam" id="PF12937"/>
    </source>
</evidence>
<dbReference type="InterPro" id="IPR036047">
    <property type="entry name" value="F-box-like_dom_sf"/>
</dbReference>
<dbReference type="AlphaFoldDB" id="A0A0C3CS36"/>
<dbReference type="InterPro" id="IPR001810">
    <property type="entry name" value="F-box_dom"/>
</dbReference>
<name>A0A0C3CS36_HEBCY</name>